<protein>
    <submittedName>
        <fullName evidence="3">Uncharacterized protein</fullName>
    </submittedName>
</protein>
<evidence type="ECO:0000313" key="3">
    <source>
        <dbReference type="EMBL" id="GFP93695.1"/>
    </source>
</evidence>
<organism evidence="3 4">
    <name type="scientific">Phtheirospermum japonicum</name>
    <dbReference type="NCBI Taxonomy" id="374723"/>
    <lineage>
        <taxon>Eukaryota</taxon>
        <taxon>Viridiplantae</taxon>
        <taxon>Streptophyta</taxon>
        <taxon>Embryophyta</taxon>
        <taxon>Tracheophyta</taxon>
        <taxon>Spermatophyta</taxon>
        <taxon>Magnoliopsida</taxon>
        <taxon>eudicotyledons</taxon>
        <taxon>Gunneridae</taxon>
        <taxon>Pentapetalae</taxon>
        <taxon>asterids</taxon>
        <taxon>lamiids</taxon>
        <taxon>Lamiales</taxon>
        <taxon>Orobanchaceae</taxon>
        <taxon>Orobanchaceae incertae sedis</taxon>
        <taxon>Phtheirospermum</taxon>
    </lineage>
</organism>
<evidence type="ECO:0000256" key="2">
    <source>
        <dbReference type="SAM" id="MobiDB-lite"/>
    </source>
</evidence>
<dbReference type="AlphaFoldDB" id="A0A830CEP6"/>
<dbReference type="PANTHER" id="PTHR35766">
    <property type="entry name" value="OS08G0543600 PROTEIN"/>
    <property type="match status" value="1"/>
</dbReference>
<feature type="coiled-coil region" evidence="1">
    <location>
        <begin position="121"/>
        <end position="207"/>
    </location>
</feature>
<accession>A0A830CEP6</accession>
<evidence type="ECO:0000313" key="4">
    <source>
        <dbReference type="Proteomes" id="UP000653305"/>
    </source>
</evidence>
<feature type="compositionally biased region" description="Polar residues" evidence="2">
    <location>
        <begin position="469"/>
        <end position="478"/>
    </location>
</feature>
<dbReference type="OrthoDB" id="2020644at2759"/>
<feature type="compositionally biased region" description="Polar residues" evidence="2">
    <location>
        <begin position="322"/>
        <end position="355"/>
    </location>
</feature>
<name>A0A830CEP6_9LAMI</name>
<gene>
    <name evidence="3" type="ORF">PHJA_001513900</name>
</gene>
<dbReference type="EMBL" id="BMAC01000321">
    <property type="protein sequence ID" value="GFP93695.1"/>
    <property type="molecule type" value="Genomic_DNA"/>
</dbReference>
<feature type="region of interest" description="Disordered" evidence="2">
    <location>
        <begin position="467"/>
        <end position="495"/>
    </location>
</feature>
<dbReference type="Proteomes" id="UP000653305">
    <property type="component" value="Unassembled WGS sequence"/>
</dbReference>
<dbReference type="PANTHER" id="PTHR35766:SF1">
    <property type="entry name" value="OS08G0543600 PROTEIN"/>
    <property type="match status" value="1"/>
</dbReference>
<feature type="region of interest" description="Disordered" evidence="2">
    <location>
        <begin position="1"/>
        <end position="52"/>
    </location>
</feature>
<feature type="region of interest" description="Disordered" evidence="2">
    <location>
        <begin position="747"/>
        <end position="777"/>
    </location>
</feature>
<keyword evidence="4" id="KW-1185">Reference proteome</keyword>
<comment type="caution">
    <text evidence="3">The sequence shown here is derived from an EMBL/GenBank/DDBJ whole genome shotgun (WGS) entry which is preliminary data.</text>
</comment>
<feature type="compositionally biased region" description="Polar residues" evidence="2">
    <location>
        <begin position="414"/>
        <end position="448"/>
    </location>
</feature>
<feature type="compositionally biased region" description="Low complexity" evidence="2">
    <location>
        <begin position="19"/>
        <end position="28"/>
    </location>
</feature>
<proteinExistence type="predicted"/>
<feature type="compositionally biased region" description="Polar residues" evidence="2">
    <location>
        <begin position="717"/>
        <end position="732"/>
    </location>
</feature>
<feature type="region of interest" description="Disordered" evidence="2">
    <location>
        <begin position="315"/>
        <end position="359"/>
    </location>
</feature>
<sequence>MEAAPAAPTGARNGGFQMPPISSSSSQPSRKEWRVVSEQSVRNSGDEGLERSKLVQSDERLIYEVNRGREPADVDFCSITIDGGSDNDIMQQRLIDVTKQREQWQQMEIELRAQVITRSLQNNFDTQMKELANANAKLQEQLHEKEQKILELERKMEGKERELHAVRLDNQKAWAKDDLIMEQSKELQSYRIERDNTEAERVQHIKQIHDFQEHIQEKDRLFMELQEQHRIAQESILCKDEQLRDIQAWIARAHEIDALQTTTNNTLQAELRERTEHYNQLWLGCQRQFAEMERLHMHLQQLQLELADVREKSGIKVDDSHTSQTNSNDASDLEKSNGSQLEVNGNASQSANSGGLPSEISGNHAHVVTFPPSILGMPPFITTGQMTALHPYVMHQQGVPHPQHVMQSHFNSVSAMPSTQNWQNQQPDGQHGPTQNQYPQESEQNVSRTDVHYGYGNSVNGQILGANYLDTNNSQGSGADSVGPSANGEGQVPDSIDITYDNNQSPQRLKQISSQFREALSLDPLEHGKDAKENPVVPVSDHGIEIKNTMSEHSNLAINGSSFEAPANAKGLSDTISDTASSVDLADTVVVAAGKKSNLIGKPVESYLLDERALLASIARTIGSGGRIRISTTLFSIEGDYIHLREGAQSIIVATAAVAEVAAADPSLYSSLFPSVAVTPMAQPQRPRKAPSLQPSYVDADKASSNEFAGPKPNDGHPSQFSAMQTSQNMNGGSYRVAGGSNVKISNKAKDQQNGRPTVRFQMGSNRTGHFGGMRQV</sequence>
<evidence type="ECO:0000256" key="1">
    <source>
        <dbReference type="SAM" id="Coils"/>
    </source>
</evidence>
<keyword evidence="1" id="KW-0175">Coiled coil</keyword>
<reference evidence="3" key="1">
    <citation type="submission" date="2020-07" db="EMBL/GenBank/DDBJ databases">
        <title>Ethylene signaling mediates host invasion by parasitic plants.</title>
        <authorList>
            <person name="Yoshida S."/>
        </authorList>
    </citation>
    <scope>NUCLEOTIDE SEQUENCE</scope>
    <source>
        <strain evidence="3">Okayama</strain>
    </source>
</reference>
<feature type="region of interest" description="Disordered" evidence="2">
    <location>
        <begin position="414"/>
        <end position="454"/>
    </location>
</feature>
<feature type="region of interest" description="Disordered" evidence="2">
    <location>
        <begin position="703"/>
        <end position="733"/>
    </location>
</feature>